<gene>
    <name evidence="3" type="ORF">POTOM_006600</name>
</gene>
<dbReference type="EMBL" id="JAAWWB010000002">
    <property type="protein sequence ID" value="KAG6790446.1"/>
    <property type="molecule type" value="Genomic_DNA"/>
</dbReference>
<dbReference type="Proteomes" id="UP000886885">
    <property type="component" value="Chromosome 1D"/>
</dbReference>
<accession>A0A8X8D7L1</accession>
<protein>
    <recommendedName>
        <fullName evidence="2">Retrovirus-related Pol polyprotein from transposon TNT 1-94-like beta-barrel domain-containing protein</fullName>
    </recommendedName>
</protein>
<keyword evidence="1" id="KW-0472">Membrane</keyword>
<reference evidence="3" key="1">
    <citation type="journal article" date="2020" name="bioRxiv">
        <title>Hybrid origin of Populus tomentosa Carr. identified through genome sequencing and phylogenomic analysis.</title>
        <authorList>
            <person name="An X."/>
            <person name="Gao K."/>
            <person name="Chen Z."/>
            <person name="Li J."/>
            <person name="Yang X."/>
            <person name="Yang X."/>
            <person name="Zhou J."/>
            <person name="Guo T."/>
            <person name="Zhao T."/>
            <person name="Huang S."/>
            <person name="Miao D."/>
            <person name="Khan W.U."/>
            <person name="Rao P."/>
            <person name="Ye M."/>
            <person name="Lei B."/>
            <person name="Liao W."/>
            <person name="Wang J."/>
            <person name="Ji L."/>
            <person name="Li Y."/>
            <person name="Guo B."/>
            <person name="Mustafa N.S."/>
            <person name="Li S."/>
            <person name="Yun Q."/>
            <person name="Keller S.R."/>
            <person name="Mao J."/>
            <person name="Zhang R."/>
            <person name="Strauss S.H."/>
        </authorList>
    </citation>
    <scope>NUCLEOTIDE SEQUENCE</scope>
    <source>
        <strain evidence="3">GM15</strain>
        <tissue evidence="3">Leaf</tissue>
    </source>
</reference>
<keyword evidence="4" id="KW-1185">Reference proteome</keyword>
<dbReference type="OrthoDB" id="1190472at2759"/>
<name>A0A8X8D7L1_POPTO</name>
<feature type="transmembrane region" description="Helical" evidence="1">
    <location>
        <begin position="12"/>
        <end position="29"/>
    </location>
</feature>
<feature type="domain" description="Retrovirus-related Pol polyprotein from transposon TNT 1-94-like beta-barrel" evidence="2">
    <location>
        <begin position="149"/>
        <end position="212"/>
    </location>
</feature>
<evidence type="ECO:0000259" key="2">
    <source>
        <dbReference type="Pfam" id="PF22936"/>
    </source>
</evidence>
<evidence type="ECO:0000256" key="1">
    <source>
        <dbReference type="SAM" id="Phobius"/>
    </source>
</evidence>
<evidence type="ECO:0000313" key="3">
    <source>
        <dbReference type="EMBL" id="KAG6790446.1"/>
    </source>
</evidence>
<dbReference type="AlphaFoldDB" id="A0A8X8D7L1"/>
<proteinExistence type="predicted"/>
<dbReference type="Pfam" id="PF22936">
    <property type="entry name" value="Pol_BBD"/>
    <property type="match status" value="1"/>
</dbReference>
<comment type="caution">
    <text evidence="3">The sequence shown here is derived from an EMBL/GenBank/DDBJ whole genome shotgun (WGS) entry which is preliminary data.</text>
</comment>
<keyword evidence="1" id="KW-1133">Transmembrane helix</keyword>
<sequence>MVEEKGVGSQDALVAALIMAPLIQIHIVGRKKMVYLRGSIKVRGEVLRKDPPLGLQASFAYVRREADRKKAMKMEVDKRHSKSRCFELIGYPENWDKTRDPRCNKSRASIAETKNDPDQIADRASSMVSATGRDGKVLSTSTSIMNNTWIIDSGATEHMTCNSRQVPSLKTSAHTEVNVANGNVVPVIGEGTVSLTMVPSLNYNLLSVSQITLTLHCLEEYRSSEVLTRDNTRVLTFDYSPVARNELHEEQPVQSSRLEYTAPGEEQQSICYSDQATKKIIKEQQTFLEEK</sequence>
<evidence type="ECO:0000313" key="4">
    <source>
        <dbReference type="Proteomes" id="UP000886885"/>
    </source>
</evidence>
<keyword evidence="1" id="KW-0812">Transmembrane</keyword>
<organism evidence="3 4">
    <name type="scientific">Populus tomentosa</name>
    <name type="common">Chinese white poplar</name>
    <dbReference type="NCBI Taxonomy" id="118781"/>
    <lineage>
        <taxon>Eukaryota</taxon>
        <taxon>Viridiplantae</taxon>
        <taxon>Streptophyta</taxon>
        <taxon>Embryophyta</taxon>
        <taxon>Tracheophyta</taxon>
        <taxon>Spermatophyta</taxon>
        <taxon>Magnoliopsida</taxon>
        <taxon>eudicotyledons</taxon>
        <taxon>Gunneridae</taxon>
        <taxon>Pentapetalae</taxon>
        <taxon>rosids</taxon>
        <taxon>fabids</taxon>
        <taxon>Malpighiales</taxon>
        <taxon>Salicaceae</taxon>
        <taxon>Saliceae</taxon>
        <taxon>Populus</taxon>
    </lineage>
</organism>
<dbReference type="InterPro" id="IPR054722">
    <property type="entry name" value="PolX-like_BBD"/>
</dbReference>